<dbReference type="RefSeq" id="WP_189567963.1">
    <property type="nucleotide sequence ID" value="NZ_BMXF01000006.1"/>
</dbReference>
<organism evidence="2 3">
    <name type="scientific">Persicitalea jodogahamensis</name>
    <dbReference type="NCBI Taxonomy" id="402147"/>
    <lineage>
        <taxon>Bacteria</taxon>
        <taxon>Pseudomonadati</taxon>
        <taxon>Bacteroidota</taxon>
        <taxon>Cytophagia</taxon>
        <taxon>Cytophagales</taxon>
        <taxon>Spirosomataceae</taxon>
        <taxon>Persicitalea</taxon>
    </lineage>
</organism>
<sequence>MKVAIISTSPRQDSNSLKVAKYLKSLFGAHESDTSLFDFREIDIPMVGRGSLDPQNLSAFQQGLIQVWGEADLVVMAVPEYNWITSGELINALHQLGKKPFLRLFDDKVFALVGVSSGRGGRQPCLEVAMIVNKLIGFNKQVSVVSPLYFESHETGKNLEEDGTPTGNEVYTKGVIDFVDYTLRVARRWHGDK</sequence>
<dbReference type="GO" id="GO:0016491">
    <property type="term" value="F:oxidoreductase activity"/>
    <property type="evidence" value="ECO:0007669"/>
    <property type="project" value="InterPro"/>
</dbReference>
<dbReference type="InterPro" id="IPR029039">
    <property type="entry name" value="Flavoprotein-like_sf"/>
</dbReference>
<dbReference type="GO" id="GO:0005829">
    <property type="term" value="C:cytosol"/>
    <property type="evidence" value="ECO:0007669"/>
    <property type="project" value="TreeGrafter"/>
</dbReference>
<dbReference type="Proteomes" id="UP000598271">
    <property type="component" value="Unassembled WGS sequence"/>
</dbReference>
<dbReference type="SUPFAM" id="SSF52218">
    <property type="entry name" value="Flavoproteins"/>
    <property type="match status" value="1"/>
</dbReference>
<comment type="caution">
    <text evidence="2">The sequence shown here is derived from an EMBL/GenBank/DDBJ whole genome shotgun (WGS) entry which is preliminary data.</text>
</comment>
<dbReference type="Gene3D" id="3.40.50.360">
    <property type="match status" value="1"/>
</dbReference>
<dbReference type="PANTHER" id="PTHR30543">
    <property type="entry name" value="CHROMATE REDUCTASE"/>
    <property type="match status" value="1"/>
</dbReference>
<keyword evidence="3" id="KW-1185">Reference proteome</keyword>
<dbReference type="GO" id="GO:0010181">
    <property type="term" value="F:FMN binding"/>
    <property type="evidence" value="ECO:0007669"/>
    <property type="project" value="TreeGrafter"/>
</dbReference>
<dbReference type="PANTHER" id="PTHR30543:SF21">
    <property type="entry name" value="NAD(P)H-DEPENDENT FMN REDUCTASE LOT6"/>
    <property type="match status" value="1"/>
</dbReference>
<protein>
    <recommendedName>
        <fullName evidence="1">NADPH-dependent FMN reductase-like domain-containing protein</fullName>
    </recommendedName>
</protein>
<feature type="domain" description="NADPH-dependent FMN reductase-like" evidence="1">
    <location>
        <begin position="1"/>
        <end position="128"/>
    </location>
</feature>
<dbReference type="EMBL" id="BMXF01000006">
    <property type="protein sequence ID" value="GHB85565.1"/>
    <property type="molecule type" value="Genomic_DNA"/>
</dbReference>
<accession>A0A8J3GCL8</accession>
<evidence type="ECO:0000313" key="2">
    <source>
        <dbReference type="EMBL" id="GHB85565.1"/>
    </source>
</evidence>
<evidence type="ECO:0000313" key="3">
    <source>
        <dbReference type="Proteomes" id="UP000598271"/>
    </source>
</evidence>
<proteinExistence type="predicted"/>
<gene>
    <name evidence="2" type="ORF">GCM10007390_46210</name>
</gene>
<dbReference type="AlphaFoldDB" id="A0A8J3GCL8"/>
<name>A0A8J3GCL8_9BACT</name>
<evidence type="ECO:0000259" key="1">
    <source>
        <dbReference type="Pfam" id="PF03358"/>
    </source>
</evidence>
<reference evidence="2 3" key="1">
    <citation type="journal article" date="2014" name="Int. J. Syst. Evol. Microbiol.">
        <title>Complete genome sequence of Corynebacterium casei LMG S-19264T (=DSM 44701T), isolated from a smear-ripened cheese.</title>
        <authorList>
            <consortium name="US DOE Joint Genome Institute (JGI-PGF)"/>
            <person name="Walter F."/>
            <person name="Albersmeier A."/>
            <person name="Kalinowski J."/>
            <person name="Ruckert C."/>
        </authorList>
    </citation>
    <scope>NUCLEOTIDE SEQUENCE [LARGE SCALE GENOMIC DNA]</scope>
    <source>
        <strain evidence="2 3">KCTC 12866</strain>
    </source>
</reference>
<dbReference type="Pfam" id="PF03358">
    <property type="entry name" value="FMN_red"/>
    <property type="match status" value="1"/>
</dbReference>
<dbReference type="InterPro" id="IPR005025">
    <property type="entry name" value="FMN_Rdtase-like_dom"/>
</dbReference>
<dbReference type="InterPro" id="IPR050712">
    <property type="entry name" value="NAD(P)H-dep_reductase"/>
</dbReference>